<organism evidence="2 3">
    <name type="scientific">Ralstonia pickettii</name>
    <name type="common">Burkholderia pickettii</name>
    <dbReference type="NCBI Taxonomy" id="329"/>
    <lineage>
        <taxon>Bacteria</taxon>
        <taxon>Pseudomonadati</taxon>
        <taxon>Pseudomonadota</taxon>
        <taxon>Betaproteobacteria</taxon>
        <taxon>Burkholderiales</taxon>
        <taxon>Burkholderiaceae</taxon>
        <taxon>Ralstonia</taxon>
    </lineage>
</organism>
<dbReference type="Proteomes" id="UP000234456">
    <property type="component" value="Unassembled WGS sequence"/>
</dbReference>
<sequence>MSDAKHDPRRQIHAEKVAVSRALRLSVPAEARPAPVNRKDWLRQRKEQLQAARVAAKQRRDLLKAEILSAAQEIAREERVAARLEAERIKAESKSASVHAKEDARAAAKFERSKPARSASKRKTLGPGKRKLVSYADLLRMRG</sequence>
<evidence type="ECO:0000313" key="3">
    <source>
        <dbReference type="Proteomes" id="UP000234456"/>
    </source>
</evidence>
<feature type="compositionally biased region" description="Basic and acidic residues" evidence="1">
    <location>
        <begin position="90"/>
        <end position="114"/>
    </location>
</feature>
<reference evidence="2 3" key="1">
    <citation type="submission" date="2017-12" db="EMBL/GenBank/DDBJ databases">
        <title>Draft genome sequence of Ralstonia pickettii 52.</title>
        <authorList>
            <person name="Zheng B."/>
        </authorList>
    </citation>
    <scope>NUCLEOTIDE SEQUENCE [LARGE SCALE GENOMIC DNA]</scope>
    <source>
        <strain evidence="2 3">52</strain>
    </source>
</reference>
<comment type="caution">
    <text evidence="2">The sequence shown here is derived from an EMBL/GenBank/DDBJ whole genome shotgun (WGS) entry which is preliminary data.</text>
</comment>
<feature type="region of interest" description="Disordered" evidence="1">
    <location>
        <begin position="90"/>
        <end position="129"/>
    </location>
</feature>
<protein>
    <submittedName>
        <fullName evidence="2">Uncharacterized protein</fullName>
    </submittedName>
</protein>
<proteinExistence type="predicted"/>
<dbReference type="OrthoDB" id="8966497at2"/>
<dbReference type="AlphaFoldDB" id="A0A2N4TTK2"/>
<dbReference type="RefSeq" id="WP_027679224.1">
    <property type="nucleotide sequence ID" value="NZ_PKQE01000002.1"/>
</dbReference>
<accession>A0A2N4TTK2</accession>
<evidence type="ECO:0000313" key="2">
    <source>
        <dbReference type="EMBL" id="PLC43035.1"/>
    </source>
</evidence>
<name>A0A2N4TTK2_RALPI</name>
<dbReference type="EMBL" id="PKQE01000002">
    <property type="protein sequence ID" value="PLC43035.1"/>
    <property type="molecule type" value="Genomic_DNA"/>
</dbReference>
<evidence type="ECO:0000256" key="1">
    <source>
        <dbReference type="SAM" id="MobiDB-lite"/>
    </source>
</evidence>
<gene>
    <name evidence="2" type="ORF">C0Q88_14085</name>
</gene>
<feature type="compositionally biased region" description="Basic residues" evidence="1">
    <location>
        <begin position="119"/>
        <end position="129"/>
    </location>
</feature>